<dbReference type="CDD" id="cd03048">
    <property type="entry name" value="GST_N_Ure2p_like"/>
    <property type="match status" value="1"/>
</dbReference>
<dbReference type="CDD" id="cd10291">
    <property type="entry name" value="GST_C_YfcG_like"/>
    <property type="match status" value="1"/>
</dbReference>
<dbReference type="SUPFAM" id="SSF52833">
    <property type="entry name" value="Thioredoxin-like"/>
    <property type="match status" value="1"/>
</dbReference>
<dbReference type="EMBL" id="LMYN01000078">
    <property type="protein sequence ID" value="KSA00675.1"/>
    <property type="molecule type" value="Genomic_DNA"/>
</dbReference>
<organism evidence="4 5">
    <name type="scientific">Debaryomyces fabryi</name>
    <dbReference type="NCBI Taxonomy" id="58627"/>
    <lineage>
        <taxon>Eukaryota</taxon>
        <taxon>Fungi</taxon>
        <taxon>Dikarya</taxon>
        <taxon>Ascomycota</taxon>
        <taxon>Saccharomycotina</taxon>
        <taxon>Pichiomycetes</taxon>
        <taxon>Debaryomycetaceae</taxon>
        <taxon>Debaryomyces</taxon>
    </lineage>
</organism>
<dbReference type="RefSeq" id="XP_015466777.1">
    <property type="nucleotide sequence ID" value="XM_015612379.1"/>
</dbReference>
<dbReference type="OrthoDB" id="422574at2759"/>
<dbReference type="SFLD" id="SFLDG00358">
    <property type="entry name" value="Main_(cytGST)"/>
    <property type="match status" value="1"/>
</dbReference>
<dbReference type="AlphaFoldDB" id="A0A0V1PWW3"/>
<dbReference type="GeneID" id="26840559"/>
<dbReference type="InterPro" id="IPR004045">
    <property type="entry name" value="Glutathione_S-Trfase_N"/>
</dbReference>
<evidence type="ECO:0000313" key="4">
    <source>
        <dbReference type="EMBL" id="KSA00675.1"/>
    </source>
</evidence>
<dbReference type="PROSITE" id="PS50405">
    <property type="entry name" value="GST_CTER"/>
    <property type="match status" value="1"/>
</dbReference>
<evidence type="ECO:0008006" key="6">
    <source>
        <dbReference type="Google" id="ProtNLM"/>
    </source>
</evidence>
<dbReference type="PROSITE" id="PS50404">
    <property type="entry name" value="GST_NTER"/>
    <property type="match status" value="1"/>
</dbReference>
<evidence type="ECO:0000313" key="5">
    <source>
        <dbReference type="Proteomes" id="UP000054251"/>
    </source>
</evidence>
<feature type="domain" description="GST N-terminal" evidence="2">
    <location>
        <begin position="4"/>
        <end position="87"/>
    </location>
</feature>
<evidence type="ECO:0000256" key="1">
    <source>
        <dbReference type="ARBA" id="ARBA00007409"/>
    </source>
</evidence>
<dbReference type="SUPFAM" id="SSF47616">
    <property type="entry name" value="GST C-terminal domain-like"/>
    <property type="match status" value="1"/>
</dbReference>
<proteinExistence type="inferred from homology"/>
<dbReference type="SFLD" id="SFLDG01151">
    <property type="entry name" value="Main.2:_Nu-like"/>
    <property type="match status" value="1"/>
</dbReference>
<dbReference type="InterPro" id="IPR036249">
    <property type="entry name" value="Thioredoxin-like_sf"/>
</dbReference>
<keyword evidence="5" id="KW-1185">Reference proteome</keyword>
<dbReference type="Gene3D" id="3.40.30.10">
    <property type="entry name" value="Glutaredoxin"/>
    <property type="match status" value="1"/>
</dbReference>
<dbReference type="SFLD" id="SFLDS00019">
    <property type="entry name" value="Glutathione_Transferase_(cytos"/>
    <property type="match status" value="1"/>
</dbReference>
<dbReference type="PANTHER" id="PTHR44051:SF8">
    <property type="entry name" value="GLUTATHIONE S-TRANSFERASE GSTA"/>
    <property type="match status" value="1"/>
</dbReference>
<comment type="caution">
    <text evidence="4">The sequence shown here is derived from an EMBL/GenBank/DDBJ whole genome shotgun (WGS) entry which is preliminary data.</text>
</comment>
<accession>A0A0V1PWW3</accession>
<reference evidence="4 5" key="1">
    <citation type="submission" date="2015-11" db="EMBL/GenBank/DDBJ databases">
        <title>The genome of Debaryomyces fabryi.</title>
        <authorList>
            <person name="Tafer H."/>
            <person name="Lopandic K."/>
        </authorList>
    </citation>
    <scope>NUCLEOTIDE SEQUENCE [LARGE SCALE GENOMIC DNA]</scope>
    <source>
        <strain evidence="4 5">CBS 789</strain>
    </source>
</reference>
<dbReference type="Pfam" id="PF00043">
    <property type="entry name" value="GST_C"/>
    <property type="match status" value="1"/>
</dbReference>
<sequence>MSVASGIKLYSCSTPNGFKVSVLLELLGLKYDAQYIDISKNEQKEDWFLKLNPNGRIPTLVDSSTGVTISETAAIMQYLVDTYDKNHKFSYELGTKNYYLQLETLYFQMAGLGPMQGQANHFVKFAPEKIEYGIKRYTAETKRLYSVVEEYLKRNQNNGLYLVGDHYCISDIAIFSWAKFLSGLDIDIKQWPLTSKWFDALDKLPEVQKGFTVPRESAFLKKN</sequence>
<dbReference type="Pfam" id="PF13409">
    <property type="entry name" value="GST_N_2"/>
    <property type="match status" value="1"/>
</dbReference>
<protein>
    <recommendedName>
        <fullName evidence="6">Glutathione S-transferase</fullName>
    </recommendedName>
</protein>
<evidence type="ECO:0000259" key="3">
    <source>
        <dbReference type="PROSITE" id="PS50405"/>
    </source>
</evidence>
<dbReference type="InterPro" id="IPR036282">
    <property type="entry name" value="Glutathione-S-Trfase_C_sf"/>
</dbReference>
<name>A0A0V1PWW3_9ASCO</name>
<evidence type="ECO:0000259" key="2">
    <source>
        <dbReference type="PROSITE" id="PS50404"/>
    </source>
</evidence>
<dbReference type="Proteomes" id="UP000054251">
    <property type="component" value="Unassembled WGS sequence"/>
</dbReference>
<gene>
    <name evidence="4" type="ORF">AC631_03550</name>
</gene>
<dbReference type="PANTHER" id="PTHR44051">
    <property type="entry name" value="GLUTATHIONE S-TRANSFERASE-RELATED"/>
    <property type="match status" value="1"/>
</dbReference>
<dbReference type="InterPro" id="IPR040079">
    <property type="entry name" value="Glutathione_S-Trfase"/>
</dbReference>
<comment type="similarity">
    <text evidence="1">Belongs to the GST superfamily.</text>
</comment>
<feature type="domain" description="GST C-terminal" evidence="3">
    <location>
        <begin position="94"/>
        <end position="223"/>
    </location>
</feature>
<dbReference type="InterPro" id="IPR010987">
    <property type="entry name" value="Glutathione-S-Trfase_C-like"/>
</dbReference>
<dbReference type="Gene3D" id="1.20.1050.10">
    <property type="match status" value="1"/>
</dbReference>
<dbReference type="InterPro" id="IPR004046">
    <property type="entry name" value="GST_C"/>
</dbReference>